<accession>A0A1M4VJZ6</accession>
<evidence type="ECO:0000313" key="3">
    <source>
        <dbReference type="Proteomes" id="UP000184148"/>
    </source>
</evidence>
<dbReference type="SUPFAM" id="SSF53448">
    <property type="entry name" value="Nucleotide-diphospho-sugar transferases"/>
    <property type="match status" value="1"/>
</dbReference>
<dbReference type="Pfam" id="PF00535">
    <property type="entry name" value="Glycos_transf_2"/>
    <property type="match status" value="1"/>
</dbReference>
<dbReference type="PANTHER" id="PTHR43685:SF13">
    <property type="entry name" value="O ANTIGEN BIOSYNTHESIS RHAMNOSYLTRANSFERASE RFBN"/>
    <property type="match status" value="1"/>
</dbReference>
<evidence type="ECO:0000259" key="1">
    <source>
        <dbReference type="Pfam" id="PF00535"/>
    </source>
</evidence>
<evidence type="ECO:0000313" key="2">
    <source>
        <dbReference type="EMBL" id="SHE69304.1"/>
    </source>
</evidence>
<name>A0A1M4VJZ6_9FIRM</name>
<dbReference type="InterPro" id="IPR050834">
    <property type="entry name" value="Glycosyltransf_2"/>
</dbReference>
<dbReference type="Gene3D" id="3.90.550.10">
    <property type="entry name" value="Spore Coat Polysaccharide Biosynthesis Protein SpsA, Chain A"/>
    <property type="match status" value="1"/>
</dbReference>
<dbReference type="InterPro" id="IPR001173">
    <property type="entry name" value="Glyco_trans_2-like"/>
</dbReference>
<organism evidence="2 3">
    <name type="scientific">Desulforamulus putei DSM 12395</name>
    <dbReference type="NCBI Taxonomy" id="1121429"/>
    <lineage>
        <taxon>Bacteria</taxon>
        <taxon>Bacillati</taxon>
        <taxon>Bacillota</taxon>
        <taxon>Clostridia</taxon>
        <taxon>Eubacteriales</taxon>
        <taxon>Peptococcaceae</taxon>
        <taxon>Desulforamulus</taxon>
    </lineage>
</organism>
<dbReference type="PANTHER" id="PTHR43685">
    <property type="entry name" value="GLYCOSYLTRANSFERASE"/>
    <property type="match status" value="1"/>
</dbReference>
<keyword evidence="3" id="KW-1185">Reference proteome</keyword>
<dbReference type="STRING" id="1121429.SAMN02745133_00959"/>
<reference evidence="3" key="1">
    <citation type="submission" date="2016-11" db="EMBL/GenBank/DDBJ databases">
        <authorList>
            <person name="Varghese N."/>
            <person name="Submissions S."/>
        </authorList>
    </citation>
    <scope>NUCLEOTIDE SEQUENCE [LARGE SCALE GENOMIC DNA]</scope>
    <source>
        <strain evidence="3">DSM 12395</strain>
    </source>
</reference>
<sequence>MVQINPSVTLIIPTLNGAGELPVLFKQISLQTVKVKEVIIIDSQSTDKTVQVAESYGAQVITIGRDEFDHGGTRNLAVTKATGDIVIFMTQDAVPANEDTIGNLIKPLEEPAIIVSYARQLPKAGAKITDKFLRQYNYPAQSKVKSKADIPALGIGTFQNSNVCAAYRRAEFEKLGGFPQPTVSNEDMLFAAKAILAGYKVAYTAEAMVFHSHNYNCRQLFKRYFDIGASLDNAPFIKQVGKAESKGLDFICNQLKFVHAESGLVSVPAVFFEALCKYAGYKLGENHRLLPKTFKKYLGLHKGYWIRAANTTD</sequence>
<dbReference type="EMBL" id="FQUY01000004">
    <property type="protein sequence ID" value="SHE69304.1"/>
    <property type="molecule type" value="Genomic_DNA"/>
</dbReference>
<protein>
    <submittedName>
        <fullName evidence="2">Rhamnosyltransferase</fullName>
    </submittedName>
</protein>
<keyword evidence="2" id="KW-0808">Transferase</keyword>
<gene>
    <name evidence="2" type="ORF">SAMN02745133_00959</name>
</gene>
<feature type="domain" description="Glycosyltransferase 2-like" evidence="1">
    <location>
        <begin position="10"/>
        <end position="175"/>
    </location>
</feature>
<dbReference type="InterPro" id="IPR029044">
    <property type="entry name" value="Nucleotide-diphossugar_trans"/>
</dbReference>
<proteinExistence type="predicted"/>
<dbReference type="GO" id="GO:0044010">
    <property type="term" value="P:single-species biofilm formation"/>
    <property type="evidence" value="ECO:0007669"/>
    <property type="project" value="TreeGrafter"/>
</dbReference>
<dbReference type="Proteomes" id="UP000184148">
    <property type="component" value="Unassembled WGS sequence"/>
</dbReference>
<dbReference type="GO" id="GO:0016740">
    <property type="term" value="F:transferase activity"/>
    <property type="evidence" value="ECO:0007669"/>
    <property type="project" value="UniProtKB-KW"/>
</dbReference>
<dbReference type="AlphaFoldDB" id="A0A1M4VJZ6"/>